<gene>
    <name evidence="2" type="ORF">ADL29_15585</name>
</gene>
<dbReference type="RefSeq" id="WP_053924244.1">
    <property type="nucleotide sequence ID" value="NZ_LGKG01000133.1"/>
</dbReference>
<comment type="caution">
    <text evidence="2">The sequence shown here is derived from an EMBL/GenBank/DDBJ whole genome shotgun (WGS) entry which is preliminary data.</text>
</comment>
<proteinExistence type="predicted"/>
<evidence type="ECO:0000313" key="3">
    <source>
        <dbReference type="Proteomes" id="UP000037982"/>
    </source>
</evidence>
<evidence type="ECO:0000313" key="2">
    <source>
        <dbReference type="EMBL" id="KPC63343.1"/>
    </source>
</evidence>
<name>A0A0N0XYK4_9ACTN</name>
<accession>A0A0N0XYK4</accession>
<organism evidence="2 3">
    <name type="scientific">Streptomyces chattanoogensis</name>
    <dbReference type="NCBI Taxonomy" id="66876"/>
    <lineage>
        <taxon>Bacteria</taxon>
        <taxon>Bacillati</taxon>
        <taxon>Actinomycetota</taxon>
        <taxon>Actinomycetes</taxon>
        <taxon>Kitasatosporales</taxon>
        <taxon>Streptomycetaceae</taxon>
        <taxon>Streptomyces</taxon>
    </lineage>
</organism>
<feature type="region of interest" description="Disordered" evidence="1">
    <location>
        <begin position="1"/>
        <end position="52"/>
    </location>
</feature>
<dbReference type="Proteomes" id="UP000037982">
    <property type="component" value="Unassembled WGS sequence"/>
</dbReference>
<dbReference type="AlphaFoldDB" id="A0A0N0XYK4"/>
<evidence type="ECO:0000256" key="1">
    <source>
        <dbReference type="SAM" id="MobiDB-lite"/>
    </source>
</evidence>
<sequence length="486" mass="53280">MSRRPPWDPGGTLSGRPSLYDTAPTDGRRRSAGPDGRRTARPSRRANRAAGATTRITAAVRRVVESAPDREVLAVLDTQLRRLEWRDHSDALASALERLPLPAGRLRLLGRWLARHGEHPNAVRTGILLLGMAGTDEDRDTLLTLGVRSAFSAEVCEALQRSQSDPQDALFTLARRGEGWARVDAVGRLGRTTDPGVDPDIREWLVRAACTGDVLDSYFALTAAISGDLAGVLARDVVDKEMLEGAGRLLEALTDIEGPCAALSSYRHAQEAMDGYLRHTTARPLTLPRLFQLILINRYFDRPGRPWPEGNSDGYDRIRSRLAQLIRGTAAQALIRDGLADAGTATFHQAAWAARHLGLPLRPALLERAGSTPCDATVWYLLLDGCPEEEIAEVVATAERLLQDADAPVLDTVVSRLDGHPGLGWKLIRTALGSRRERNRRMALRAIRAWPRESLPAETPELLRAACEAEPVADLGKAMRQELLRL</sequence>
<dbReference type="PATRIC" id="fig|66876.3.peg.3425"/>
<keyword evidence="3" id="KW-1185">Reference proteome</keyword>
<protein>
    <submittedName>
        <fullName evidence="2">Uncharacterized protein</fullName>
    </submittedName>
</protein>
<reference evidence="3" key="1">
    <citation type="submission" date="2015-07" db="EMBL/GenBank/DDBJ databases">
        <authorList>
            <person name="Ju K.-S."/>
            <person name="Doroghazi J.R."/>
            <person name="Metcalf W.W."/>
        </authorList>
    </citation>
    <scope>NUCLEOTIDE SEQUENCE [LARGE SCALE GENOMIC DNA]</scope>
    <source>
        <strain evidence="3">NRRL ISP-5002</strain>
    </source>
</reference>
<dbReference type="EMBL" id="LGKG01000133">
    <property type="protein sequence ID" value="KPC63343.1"/>
    <property type="molecule type" value="Genomic_DNA"/>
</dbReference>